<dbReference type="VEuPathDB" id="VectorBase:AMIN014499"/>
<evidence type="ECO:0000313" key="2">
    <source>
        <dbReference type="Proteomes" id="UP000075920"/>
    </source>
</evidence>
<dbReference type="Proteomes" id="UP000075920">
    <property type="component" value="Unassembled WGS sequence"/>
</dbReference>
<proteinExistence type="predicted"/>
<dbReference type="AlphaFoldDB" id="A0A182WP90"/>
<sequence>MHFFRVPQPFPGWVRLHGEKKYYTDTQHDSYRASERNDTG</sequence>
<protein>
    <submittedName>
        <fullName evidence="1">Uncharacterized protein</fullName>
    </submittedName>
</protein>
<accession>A0A182WP90</accession>
<keyword evidence="2" id="KW-1185">Reference proteome</keyword>
<evidence type="ECO:0000313" key="1">
    <source>
        <dbReference type="EnsemblMetazoa" id="AMIN014499-PA"/>
    </source>
</evidence>
<dbReference type="EnsemblMetazoa" id="AMIN014499-RA">
    <property type="protein sequence ID" value="AMIN014499-PA"/>
    <property type="gene ID" value="AMIN014499"/>
</dbReference>
<name>A0A182WP90_9DIPT</name>
<reference evidence="2" key="1">
    <citation type="submission" date="2013-03" db="EMBL/GenBank/DDBJ databases">
        <title>The Genome Sequence of Anopheles minimus MINIMUS1.</title>
        <authorList>
            <consortium name="The Broad Institute Genomics Platform"/>
            <person name="Neafsey D.E."/>
            <person name="Walton C."/>
            <person name="Walker B."/>
            <person name="Young S.K."/>
            <person name="Zeng Q."/>
            <person name="Gargeya S."/>
            <person name="Fitzgerald M."/>
            <person name="Haas B."/>
            <person name="Abouelleil A."/>
            <person name="Allen A.W."/>
            <person name="Alvarado L."/>
            <person name="Arachchi H.M."/>
            <person name="Berlin A.M."/>
            <person name="Chapman S.B."/>
            <person name="Gainer-Dewar J."/>
            <person name="Goldberg J."/>
            <person name="Griggs A."/>
            <person name="Gujja S."/>
            <person name="Hansen M."/>
            <person name="Howarth C."/>
            <person name="Imamovic A."/>
            <person name="Ireland A."/>
            <person name="Larimer J."/>
            <person name="McCowan C."/>
            <person name="Murphy C."/>
            <person name="Pearson M."/>
            <person name="Poon T.W."/>
            <person name="Priest M."/>
            <person name="Roberts A."/>
            <person name="Saif S."/>
            <person name="Shea T."/>
            <person name="Sisk P."/>
            <person name="Sykes S."/>
            <person name="Wortman J."/>
            <person name="Nusbaum C."/>
            <person name="Birren B."/>
        </authorList>
    </citation>
    <scope>NUCLEOTIDE SEQUENCE [LARGE SCALE GENOMIC DNA]</scope>
    <source>
        <strain evidence="2">MINIMUS1</strain>
    </source>
</reference>
<organism evidence="1 2">
    <name type="scientific">Anopheles minimus</name>
    <dbReference type="NCBI Taxonomy" id="112268"/>
    <lineage>
        <taxon>Eukaryota</taxon>
        <taxon>Metazoa</taxon>
        <taxon>Ecdysozoa</taxon>
        <taxon>Arthropoda</taxon>
        <taxon>Hexapoda</taxon>
        <taxon>Insecta</taxon>
        <taxon>Pterygota</taxon>
        <taxon>Neoptera</taxon>
        <taxon>Endopterygota</taxon>
        <taxon>Diptera</taxon>
        <taxon>Nematocera</taxon>
        <taxon>Culicoidea</taxon>
        <taxon>Culicidae</taxon>
        <taxon>Anophelinae</taxon>
        <taxon>Anopheles</taxon>
    </lineage>
</organism>
<reference evidence="1" key="2">
    <citation type="submission" date="2020-05" db="UniProtKB">
        <authorList>
            <consortium name="EnsemblMetazoa"/>
        </authorList>
    </citation>
    <scope>IDENTIFICATION</scope>
    <source>
        <strain evidence="1">MINIMUS1</strain>
    </source>
</reference>